<sequence length="88" mass="9925">MAADGVHSTTRETFADVFGPHITEHRCRYIWLAADFPFDAFRFEIAETEYGVMQLHGYPFSADASTVIVEMREECGGPPDSTNRTRPP</sequence>
<organism evidence="1">
    <name type="scientific">Streptomyces haneummycinicus</name>
    <dbReference type="NCBI Taxonomy" id="3074435"/>
    <lineage>
        <taxon>Bacteria</taxon>
        <taxon>Bacillati</taxon>
        <taxon>Actinomycetota</taxon>
        <taxon>Actinomycetes</taxon>
        <taxon>Kitasatosporales</taxon>
        <taxon>Streptomycetaceae</taxon>
        <taxon>Streptomyces</taxon>
    </lineage>
</organism>
<dbReference type="Gene3D" id="3.30.9.20">
    <property type="match status" value="1"/>
</dbReference>
<evidence type="ECO:0000313" key="1">
    <source>
        <dbReference type="EMBL" id="BFO16293.1"/>
    </source>
</evidence>
<protein>
    <submittedName>
        <fullName evidence="1">Uncharacterized protein</fullName>
    </submittedName>
</protein>
<name>A0AAT9HFN0_9ACTN</name>
<gene>
    <name evidence="1" type="ORF">SHKM778_26810</name>
</gene>
<reference evidence="1" key="1">
    <citation type="submission" date="2024-06" db="EMBL/GenBank/DDBJ databases">
        <authorList>
            <consortium name="consrtm"/>
            <person name="Uemura M."/>
            <person name="Terahara T."/>
        </authorList>
    </citation>
    <scope>NUCLEOTIDE SEQUENCE</scope>
    <source>
        <strain evidence="1">KM77-8</strain>
    </source>
</reference>
<proteinExistence type="predicted"/>
<accession>A0AAT9HFN0</accession>
<dbReference type="AlphaFoldDB" id="A0AAT9HFN0"/>
<reference evidence="1" key="2">
    <citation type="submission" date="2024-07" db="EMBL/GenBank/DDBJ databases">
        <title>Streptomyces haneummycinica sp. nov., a new antibiotic-producing actinobacterium isolated from marine sediment.</title>
        <authorList>
            <person name="Uemura M."/>
            <person name="Hamada M."/>
            <person name="Hirano S."/>
            <person name="Kobayashi K."/>
            <person name="Ohshiro T."/>
            <person name="Kobayashi T."/>
            <person name="Terahara T."/>
        </authorList>
    </citation>
    <scope>NUCLEOTIDE SEQUENCE</scope>
    <source>
        <strain evidence="1">KM77-8</strain>
    </source>
</reference>
<dbReference type="EMBL" id="AP035768">
    <property type="protein sequence ID" value="BFO16293.1"/>
    <property type="molecule type" value="Genomic_DNA"/>
</dbReference>